<dbReference type="AlphaFoldDB" id="A0A507AWM0"/>
<dbReference type="InterPro" id="IPR051061">
    <property type="entry name" value="Zinc_finger_trans_reg"/>
</dbReference>
<evidence type="ECO:0000313" key="5">
    <source>
        <dbReference type="Proteomes" id="UP000319257"/>
    </source>
</evidence>
<keyword evidence="1" id="KW-0863">Zinc-finger</keyword>
<feature type="compositionally biased region" description="Basic residues" evidence="2">
    <location>
        <begin position="63"/>
        <end position="72"/>
    </location>
</feature>
<keyword evidence="1" id="KW-0862">Zinc</keyword>
<proteinExistence type="predicted"/>
<reference evidence="4 5" key="1">
    <citation type="submission" date="2019-06" db="EMBL/GenBank/DDBJ databases">
        <title>Draft genome sequence of the filamentous fungus Phialemoniopsis curvata isolated from diesel fuel.</title>
        <authorList>
            <person name="Varaljay V.A."/>
            <person name="Lyon W.J."/>
            <person name="Crouch A.L."/>
            <person name="Drake C.E."/>
            <person name="Hollomon J.M."/>
            <person name="Nadeau L.J."/>
            <person name="Nunn H.S."/>
            <person name="Stevenson B.S."/>
            <person name="Bojanowski C.L."/>
            <person name="Crookes-Goodson W.J."/>
        </authorList>
    </citation>
    <scope>NUCLEOTIDE SEQUENCE [LARGE SCALE GENOMIC DNA]</scope>
    <source>
        <strain evidence="4 5">D216</strain>
    </source>
</reference>
<feature type="compositionally biased region" description="Polar residues" evidence="2">
    <location>
        <begin position="364"/>
        <end position="375"/>
    </location>
</feature>
<dbReference type="RefSeq" id="XP_030993834.1">
    <property type="nucleotide sequence ID" value="XM_031141960.1"/>
</dbReference>
<dbReference type="STRING" id="1093900.A0A507AWM0"/>
<feature type="compositionally biased region" description="Low complexity" evidence="2">
    <location>
        <begin position="50"/>
        <end position="62"/>
    </location>
</feature>
<feature type="region of interest" description="Disordered" evidence="2">
    <location>
        <begin position="1"/>
        <end position="377"/>
    </location>
</feature>
<name>A0A507AWM0_9PEZI</name>
<dbReference type="PANTHER" id="PTHR46179:SF19">
    <property type="entry name" value="C2H2 FINGER DOMAIN TRANSCRIPTION FACTOR (EUROFUNG)-RELATED"/>
    <property type="match status" value="1"/>
</dbReference>
<dbReference type="EMBL" id="SKBQ01000043">
    <property type="protein sequence ID" value="TPX12123.1"/>
    <property type="molecule type" value="Genomic_DNA"/>
</dbReference>
<sequence>MTTAATFSPTAQFAPNELYDDDECIPRNSPLLQPRTRVHLTPSPPPPSSPGSQLSSRTSSSSHGKHTRRRRGARIDPSQGDAVVVSLMGGGNQPEVATHAGQHLLTSEYSENDSRSAHSEDEVESTAWSKSEAHREQRRREYSRGSSMSLDQESPPVGETSLSPAMKAMFGPEVHGQARADGPPAHAGPGPKPAEDVVLKTYALGALTLASPESETDASGRTPTNGDPQPSDTPRRQESVGASIAPAHQNLAVRGARHSQHAPAPLGLNPPYSPPSLYSPQSAISVSHTDRSEPRSPPPLPPIQSPGEPATSPRSDGGLGSNSLPSIREQFGDLPRLPDPGYAQSPPASATFRGHGSPPVSPEFPQQSSFYQSLNGGPPAGYALSTARLSHAEPSPAGPHDRISIDSLSNQGTYVCKVPGCSAPAFQTQYLLNSHANVHSQERPHYCPVKGCPRSEGGKGFKRKNEMIRHGLVHDSPGYVCPFCPDREHKYPRPDNLQRHVRVHHVDKDKDDPALRDVLAQRPDGPNRGRRRRGVAT</sequence>
<organism evidence="4 5">
    <name type="scientific">Thyridium curvatum</name>
    <dbReference type="NCBI Taxonomy" id="1093900"/>
    <lineage>
        <taxon>Eukaryota</taxon>
        <taxon>Fungi</taxon>
        <taxon>Dikarya</taxon>
        <taxon>Ascomycota</taxon>
        <taxon>Pezizomycotina</taxon>
        <taxon>Sordariomycetes</taxon>
        <taxon>Sordariomycetidae</taxon>
        <taxon>Thyridiales</taxon>
        <taxon>Thyridiaceae</taxon>
        <taxon>Thyridium</taxon>
    </lineage>
</organism>
<keyword evidence="1" id="KW-0479">Metal-binding</keyword>
<feature type="domain" description="C2H2-type" evidence="3">
    <location>
        <begin position="414"/>
        <end position="444"/>
    </location>
</feature>
<dbReference type="SUPFAM" id="SSF57667">
    <property type="entry name" value="beta-beta-alpha zinc fingers"/>
    <property type="match status" value="1"/>
</dbReference>
<dbReference type="OrthoDB" id="6077919at2759"/>
<dbReference type="GeneID" id="41974685"/>
<dbReference type="SMART" id="SM00355">
    <property type="entry name" value="ZnF_C2H2"/>
    <property type="match status" value="3"/>
</dbReference>
<dbReference type="Proteomes" id="UP000319257">
    <property type="component" value="Unassembled WGS sequence"/>
</dbReference>
<dbReference type="GO" id="GO:0008270">
    <property type="term" value="F:zinc ion binding"/>
    <property type="evidence" value="ECO:0007669"/>
    <property type="project" value="UniProtKB-KW"/>
</dbReference>
<feature type="region of interest" description="Disordered" evidence="2">
    <location>
        <begin position="491"/>
        <end position="537"/>
    </location>
</feature>
<feature type="compositionally biased region" description="Pro residues" evidence="2">
    <location>
        <begin position="295"/>
        <end position="304"/>
    </location>
</feature>
<dbReference type="GO" id="GO:0005634">
    <property type="term" value="C:nucleus"/>
    <property type="evidence" value="ECO:0007669"/>
    <property type="project" value="TreeGrafter"/>
</dbReference>
<feature type="compositionally biased region" description="Low complexity" evidence="2">
    <location>
        <begin position="179"/>
        <end position="189"/>
    </location>
</feature>
<evidence type="ECO:0000256" key="2">
    <source>
        <dbReference type="SAM" id="MobiDB-lite"/>
    </source>
</evidence>
<evidence type="ECO:0000259" key="3">
    <source>
        <dbReference type="PROSITE" id="PS50157"/>
    </source>
</evidence>
<feature type="compositionally biased region" description="Polar residues" evidence="2">
    <location>
        <begin position="1"/>
        <end position="13"/>
    </location>
</feature>
<protein>
    <recommendedName>
        <fullName evidence="3">C2H2-type domain-containing protein</fullName>
    </recommendedName>
</protein>
<accession>A0A507AWM0</accession>
<dbReference type="PANTHER" id="PTHR46179">
    <property type="entry name" value="ZINC FINGER PROTEIN"/>
    <property type="match status" value="1"/>
</dbReference>
<dbReference type="GO" id="GO:0006357">
    <property type="term" value="P:regulation of transcription by RNA polymerase II"/>
    <property type="evidence" value="ECO:0007669"/>
    <property type="project" value="TreeGrafter"/>
</dbReference>
<feature type="compositionally biased region" description="Low complexity" evidence="2">
    <location>
        <begin position="263"/>
        <end position="280"/>
    </location>
</feature>
<dbReference type="InterPro" id="IPR013087">
    <property type="entry name" value="Znf_C2H2_type"/>
</dbReference>
<evidence type="ECO:0000313" key="4">
    <source>
        <dbReference type="EMBL" id="TPX12123.1"/>
    </source>
</evidence>
<feature type="compositionally biased region" description="Basic and acidic residues" evidence="2">
    <location>
        <begin position="131"/>
        <end position="143"/>
    </location>
</feature>
<dbReference type="InterPro" id="IPR036236">
    <property type="entry name" value="Znf_C2H2_sf"/>
</dbReference>
<feature type="compositionally biased region" description="Polar residues" evidence="2">
    <location>
        <begin position="211"/>
        <end position="232"/>
    </location>
</feature>
<dbReference type="InParanoid" id="A0A507AWM0"/>
<dbReference type="Gene3D" id="3.30.160.60">
    <property type="entry name" value="Classic Zinc Finger"/>
    <property type="match status" value="1"/>
</dbReference>
<feature type="compositionally biased region" description="Basic and acidic residues" evidence="2">
    <location>
        <begin position="491"/>
        <end position="515"/>
    </location>
</feature>
<evidence type="ECO:0000256" key="1">
    <source>
        <dbReference type="PROSITE-ProRule" id="PRU00042"/>
    </source>
</evidence>
<keyword evidence="5" id="KW-1185">Reference proteome</keyword>
<comment type="caution">
    <text evidence="4">The sequence shown here is derived from an EMBL/GenBank/DDBJ whole genome shotgun (WGS) entry which is preliminary data.</text>
</comment>
<dbReference type="PROSITE" id="PS50157">
    <property type="entry name" value="ZINC_FINGER_C2H2_2"/>
    <property type="match status" value="1"/>
</dbReference>
<gene>
    <name evidence="4" type="ORF">E0L32_007238</name>
</gene>
<feature type="compositionally biased region" description="Basic residues" evidence="2">
    <location>
        <begin position="528"/>
        <end position="537"/>
    </location>
</feature>